<organism evidence="2">
    <name type="scientific">Haptolina ericina</name>
    <dbReference type="NCBI Taxonomy" id="156174"/>
    <lineage>
        <taxon>Eukaryota</taxon>
        <taxon>Haptista</taxon>
        <taxon>Haptophyta</taxon>
        <taxon>Prymnesiophyceae</taxon>
        <taxon>Prymnesiales</taxon>
        <taxon>Prymnesiaceae</taxon>
        <taxon>Haptolina</taxon>
    </lineage>
</organism>
<sequence length="144" mass="15748">MLLSQRLIHTRVYGQFIAISATIAVMLFGESMKTDGFYVIGPDGRVARSNHVQTTKMRHWYSMSTDERKALDAEAATEGGDGSTGPNYDLLVPLLYAPLLPLMVVGLRGRVQKETLTKIVGGTIFVALAHAGSIMFTDKTITMQ</sequence>
<accession>A0A7S3FHY7</accession>
<gene>
    <name evidence="2" type="ORF">HERI1096_LOCUS36880</name>
</gene>
<reference evidence="2" key="1">
    <citation type="submission" date="2021-01" db="EMBL/GenBank/DDBJ databases">
        <authorList>
            <person name="Corre E."/>
            <person name="Pelletier E."/>
            <person name="Niang G."/>
            <person name="Scheremetjew M."/>
            <person name="Finn R."/>
            <person name="Kale V."/>
            <person name="Holt S."/>
            <person name="Cochrane G."/>
            <person name="Meng A."/>
            <person name="Brown T."/>
            <person name="Cohen L."/>
        </authorList>
    </citation>
    <scope>NUCLEOTIDE SEQUENCE</scope>
    <source>
        <strain evidence="2">CCMP281</strain>
    </source>
</reference>
<name>A0A7S3FHY7_9EUKA</name>
<evidence type="ECO:0000313" key="2">
    <source>
        <dbReference type="EMBL" id="CAE0147461.1"/>
    </source>
</evidence>
<feature type="transmembrane region" description="Helical" evidence="1">
    <location>
        <begin position="12"/>
        <end position="29"/>
    </location>
</feature>
<feature type="transmembrane region" description="Helical" evidence="1">
    <location>
        <begin position="90"/>
        <end position="107"/>
    </location>
</feature>
<feature type="transmembrane region" description="Helical" evidence="1">
    <location>
        <begin position="119"/>
        <end position="137"/>
    </location>
</feature>
<keyword evidence="1" id="KW-1133">Transmembrane helix</keyword>
<dbReference type="AlphaFoldDB" id="A0A7S3FHY7"/>
<dbReference type="EMBL" id="HBHX01066608">
    <property type="protein sequence ID" value="CAE0147461.1"/>
    <property type="molecule type" value="Transcribed_RNA"/>
</dbReference>
<proteinExistence type="predicted"/>
<protein>
    <submittedName>
        <fullName evidence="2">Uncharacterized protein</fullName>
    </submittedName>
</protein>
<keyword evidence="1" id="KW-0472">Membrane</keyword>
<keyword evidence="1" id="KW-0812">Transmembrane</keyword>
<evidence type="ECO:0000256" key="1">
    <source>
        <dbReference type="SAM" id="Phobius"/>
    </source>
</evidence>